<name>A0A4Y7SJK5_COPMI</name>
<gene>
    <name evidence="2" type="ORF">FA13DRAFT_1741265</name>
</gene>
<comment type="caution">
    <text evidence="2">The sequence shown here is derived from an EMBL/GenBank/DDBJ whole genome shotgun (WGS) entry which is preliminary data.</text>
</comment>
<dbReference type="OrthoDB" id="10554501at2759"/>
<proteinExistence type="predicted"/>
<dbReference type="Proteomes" id="UP000298030">
    <property type="component" value="Unassembled WGS sequence"/>
</dbReference>
<protein>
    <submittedName>
        <fullName evidence="2">Uncharacterized protein</fullName>
    </submittedName>
</protein>
<dbReference type="EMBL" id="QPFP01000097">
    <property type="protein sequence ID" value="TEB22070.1"/>
    <property type="molecule type" value="Genomic_DNA"/>
</dbReference>
<accession>A0A4Y7SJK5</accession>
<keyword evidence="3" id="KW-1185">Reference proteome</keyword>
<reference evidence="2 3" key="1">
    <citation type="journal article" date="2019" name="Nat. Ecol. Evol.">
        <title>Megaphylogeny resolves global patterns of mushroom evolution.</title>
        <authorList>
            <person name="Varga T."/>
            <person name="Krizsan K."/>
            <person name="Foldi C."/>
            <person name="Dima B."/>
            <person name="Sanchez-Garcia M."/>
            <person name="Sanchez-Ramirez S."/>
            <person name="Szollosi G.J."/>
            <person name="Szarkandi J.G."/>
            <person name="Papp V."/>
            <person name="Albert L."/>
            <person name="Andreopoulos W."/>
            <person name="Angelini C."/>
            <person name="Antonin V."/>
            <person name="Barry K.W."/>
            <person name="Bougher N.L."/>
            <person name="Buchanan P."/>
            <person name="Buyck B."/>
            <person name="Bense V."/>
            <person name="Catcheside P."/>
            <person name="Chovatia M."/>
            <person name="Cooper J."/>
            <person name="Damon W."/>
            <person name="Desjardin D."/>
            <person name="Finy P."/>
            <person name="Geml J."/>
            <person name="Haridas S."/>
            <person name="Hughes K."/>
            <person name="Justo A."/>
            <person name="Karasinski D."/>
            <person name="Kautmanova I."/>
            <person name="Kiss B."/>
            <person name="Kocsube S."/>
            <person name="Kotiranta H."/>
            <person name="LaButti K.M."/>
            <person name="Lechner B.E."/>
            <person name="Liimatainen K."/>
            <person name="Lipzen A."/>
            <person name="Lukacs Z."/>
            <person name="Mihaltcheva S."/>
            <person name="Morgado L.N."/>
            <person name="Niskanen T."/>
            <person name="Noordeloos M.E."/>
            <person name="Ohm R.A."/>
            <person name="Ortiz-Santana B."/>
            <person name="Ovrebo C."/>
            <person name="Racz N."/>
            <person name="Riley R."/>
            <person name="Savchenko A."/>
            <person name="Shiryaev A."/>
            <person name="Soop K."/>
            <person name="Spirin V."/>
            <person name="Szebenyi C."/>
            <person name="Tomsovsky M."/>
            <person name="Tulloss R.E."/>
            <person name="Uehling J."/>
            <person name="Grigoriev I.V."/>
            <person name="Vagvolgyi C."/>
            <person name="Papp T."/>
            <person name="Martin F.M."/>
            <person name="Miettinen O."/>
            <person name="Hibbett D.S."/>
            <person name="Nagy L.G."/>
        </authorList>
    </citation>
    <scope>NUCLEOTIDE SEQUENCE [LARGE SCALE GENOMIC DNA]</scope>
    <source>
        <strain evidence="2 3">FP101781</strain>
    </source>
</reference>
<dbReference type="AlphaFoldDB" id="A0A4Y7SJK5"/>
<feature type="compositionally biased region" description="Acidic residues" evidence="1">
    <location>
        <begin position="90"/>
        <end position="99"/>
    </location>
</feature>
<evidence type="ECO:0000313" key="2">
    <source>
        <dbReference type="EMBL" id="TEB22070.1"/>
    </source>
</evidence>
<sequence length="392" mass="44222">MPIPVLPLEVWLEILEVACLMDTKVPIALSEATRELRNISRFHRFHSVKIDDEEKLLAFEKQFSFVPEDIRRITNLLVILPSLLETAYTDEGDEADDSTDASYASSSTHSDNEGTESDDGSHAPSLDSEDELEYEELSTEEYLELRDEDKSLAHLIAVTQILPSFRMGAGPRFYWTGTLHPSDVGGKDLSQLGHLASYKMRVMDRELDVYSALRRVLEIASGSLKQFSLYWEPHCDFNIDALFPVLPNIQRLTIFEGRAINQDTIHTILQQKFAPFPPLFPSLLEFNISNIYSSNWGGTSIHALKSSTTLRSVSLPCKLVQAMLEFGLLSLPRKVLPTSVQTLRAICSCISDTTRCKVDVTGSSPDLSITTLLSPLTLDELKGEWEERRWFY</sequence>
<feature type="compositionally biased region" description="Low complexity" evidence="1">
    <location>
        <begin position="100"/>
        <end position="109"/>
    </location>
</feature>
<feature type="region of interest" description="Disordered" evidence="1">
    <location>
        <begin position="90"/>
        <end position="133"/>
    </location>
</feature>
<evidence type="ECO:0000256" key="1">
    <source>
        <dbReference type="SAM" id="MobiDB-lite"/>
    </source>
</evidence>
<organism evidence="2 3">
    <name type="scientific">Coprinellus micaceus</name>
    <name type="common">Glistening ink-cap mushroom</name>
    <name type="synonym">Coprinus micaceus</name>
    <dbReference type="NCBI Taxonomy" id="71717"/>
    <lineage>
        <taxon>Eukaryota</taxon>
        <taxon>Fungi</taxon>
        <taxon>Dikarya</taxon>
        <taxon>Basidiomycota</taxon>
        <taxon>Agaricomycotina</taxon>
        <taxon>Agaricomycetes</taxon>
        <taxon>Agaricomycetidae</taxon>
        <taxon>Agaricales</taxon>
        <taxon>Agaricineae</taxon>
        <taxon>Psathyrellaceae</taxon>
        <taxon>Coprinellus</taxon>
    </lineage>
</organism>
<evidence type="ECO:0000313" key="3">
    <source>
        <dbReference type="Proteomes" id="UP000298030"/>
    </source>
</evidence>